<sequence length="67" mass="6755">MGVFGWFRRQSADPSTEAAEAVTLTAEQVAEPDGDAESTGAAESVGIPKQQSTADAADSEAGEGARA</sequence>
<protein>
    <recommendedName>
        <fullName evidence="4">Gliding motility protein</fullName>
    </recommendedName>
</protein>
<dbReference type="RefSeq" id="WP_399650952.1">
    <property type="nucleotide sequence ID" value="NZ_JBITYG010000005.1"/>
</dbReference>
<feature type="region of interest" description="Disordered" evidence="1">
    <location>
        <begin position="1"/>
        <end position="20"/>
    </location>
</feature>
<evidence type="ECO:0000256" key="1">
    <source>
        <dbReference type="SAM" id="MobiDB-lite"/>
    </source>
</evidence>
<accession>A0ABW8C8S1</accession>
<keyword evidence="3" id="KW-1185">Reference proteome</keyword>
<evidence type="ECO:0000313" key="3">
    <source>
        <dbReference type="Proteomes" id="UP001614394"/>
    </source>
</evidence>
<evidence type="ECO:0000313" key="2">
    <source>
        <dbReference type="EMBL" id="MFI9102834.1"/>
    </source>
</evidence>
<dbReference type="Proteomes" id="UP001614394">
    <property type="component" value="Unassembled WGS sequence"/>
</dbReference>
<proteinExistence type="predicted"/>
<reference evidence="2 3" key="1">
    <citation type="submission" date="2024-10" db="EMBL/GenBank/DDBJ databases">
        <title>The Natural Products Discovery Center: Release of the First 8490 Sequenced Strains for Exploring Actinobacteria Biosynthetic Diversity.</title>
        <authorList>
            <person name="Kalkreuter E."/>
            <person name="Kautsar S.A."/>
            <person name="Yang D."/>
            <person name="Bader C.D."/>
            <person name="Teijaro C.N."/>
            <person name="Fluegel L."/>
            <person name="Davis C.M."/>
            <person name="Simpson J.R."/>
            <person name="Lauterbach L."/>
            <person name="Steele A.D."/>
            <person name="Gui C."/>
            <person name="Meng S."/>
            <person name="Li G."/>
            <person name="Viehrig K."/>
            <person name="Ye F."/>
            <person name="Su P."/>
            <person name="Kiefer A.F."/>
            <person name="Nichols A."/>
            <person name="Cepeda A.J."/>
            <person name="Yan W."/>
            <person name="Fan B."/>
            <person name="Jiang Y."/>
            <person name="Adhikari A."/>
            <person name="Zheng C.-J."/>
            <person name="Schuster L."/>
            <person name="Cowan T.M."/>
            <person name="Smanski M.J."/>
            <person name="Chevrette M.G."/>
            <person name="De Carvalho L.P.S."/>
            <person name="Shen B."/>
        </authorList>
    </citation>
    <scope>NUCLEOTIDE SEQUENCE [LARGE SCALE GENOMIC DNA]</scope>
    <source>
        <strain evidence="2 3">NPDC053399</strain>
    </source>
</reference>
<dbReference type="EMBL" id="JBITYG010000005">
    <property type="protein sequence ID" value="MFI9102834.1"/>
    <property type="molecule type" value="Genomic_DNA"/>
</dbReference>
<name>A0ABW8C8S1_9ACTN</name>
<comment type="caution">
    <text evidence="2">The sequence shown here is derived from an EMBL/GenBank/DDBJ whole genome shotgun (WGS) entry which is preliminary data.</text>
</comment>
<evidence type="ECO:0008006" key="4">
    <source>
        <dbReference type="Google" id="ProtNLM"/>
    </source>
</evidence>
<gene>
    <name evidence="2" type="ORF">ACIGXA_20155</name>
</gene>
<feature type="region of interest" description="Disordered" evidence="1">
    <location>
        <begin position="28"/>
        <end position="67"/>
    </location>
</feature>
<organism evidence="2 3">
    <name type="scientific">Streptomyces fildesensis</name>
    <dbReference type="NCBI Taxonomy" id="375757"/>
    <lineage>
        <taxon>Bacteria</taxon>
        <taxon>Bacillati</taxon>
        <taxon>Actinomycetota</taxon>
        <taxon>Actinomycetes</taxon>
        <taxon>Kitasatosporales</taxon>
        <taxon>Streptomycetaceae</taxon>
        <taxon>Streptomyces</taxon>
    </lineage>
</organism>